<evidence type="ECO:0000313" key="3">
    <source>
        <dbReference type="Proteomes" id="UP001054945"/>
    </source>
</evidence>
<keyword evidence="3" id="KW-1185">Reference proteome</keyword>
<sequence length="142" mass="15745">METKGRQKRKKEKNIYKTTKGGRPRHATDAWGTLAGGRGLTQEKVVLIEWNKWHAASREGPDPWLGPNRLPLRVWRDESSPYLIVPENNPGTGSRSRPSKMIAGFRMSTFSTKSGVLHAASLPPSPLTSTCKLAGKSFCIMD</sequence>
<protein>
    <submittedName>
        <fullName evidence="2">Uncharacterized protein</fullName>
    </submittedName>
</protein>
<accession>A0AAV4R689</accession>
<reference evidence="2 3" key="1">
    <citation type="submission" date="2021-06" db="EMBL/GenBank/DDBJ databases">
        <title>Caerostris extrusa draft genome.</title>
        <authorList>
            <person name="Kono N."/>
            <person name="Arakawa K."/>
        </authorList>
    </citation>
    <scope>NUCLEOTIDE SEQUENCE [LARGE SCALE GENOMIC DNA]</scope>
</reference>
<comment type="caution">
    <text evidence="2">The sequence shown here is derived from an EMBL/GenBank/DDBJ whole genome shotgun (WGS) entry which is preliminary data.</text>
</comment>
<dbReference type="Proteomes" id="UP001054945">
    <property type="component" value="Unassembled WGS sequence"/>
</dbReference>
<gene>
    <name evidence="2" type="ORF">CEXT_782991</name>
</gene>
<dbReference type="EMBL" id="BPLR01007273">
    <property type="protein sequence ID" value="GIY15717.1"/>
    <property type="molecule type" value="Genomic_DNA"/>
</dbReference>
<feature type="region of interest" description="Disordered" evidence="1">
    <location>
        <begin position="1"/>
        <end position="27"/>
    </location>
</feature>
<proteinExistence type="predicted"/>
<dbReference type="AlphaFoldDB" id="A0AAV4R689"/>
<evidence type="ECO:0000256" key="1">
    <source>
        <dbReference type="SAM" id="MobiDB-lite"/>
    </source>
</evidence>
<feature type="compositionally biased region" description="Basic residues" evidence="1">
    <location>
        <begin position="1"/>
        <end position="12"/>
    </location>
</feature>
<name>A0AAV4R689_CAEEX</name>
<organism evidence="2 3">
    <name type="scientific">Caerostris extrusa</name>
    <name type="common">Bark spider</name>
    <name type="synonym">Caerostris bankana</name>
    <dbReference type="NCBI Taxonomy" id="172846"/>
    <lineage>
        <taxon>Eukaryota</taxon>
        <taxon>Metazoa</taxon>
        <taxon>Ecdysozoa</taxon>
        <taxon>Arthropoda</taxon>
        <taxon>Chelicerata</taxon>
        <taxon>Arachnida</taxon>
        <taxon>Araneae</taxon>
        <taxon>Araneomorphae</taxon>
        <taxon>Entelegynae</taxon>
        <taxon>Araneoidea</taxon>
        <taxon>Araneidae</taxon>
        <taxon>Caerostris</taxon>
    </lineage>
</organism>
<evidence type="ECO:0000313" key="2">
    <source>
        <dbReference type="EMBL" id="GIY15717.1"/>
    </source>
</evidence>